<gene>
    <name evidence="2" type="ORF">MWN34_04865</name>
</gene>
<protein>
    <submittedName>
        <fullName evidence="2">DEAD/DEAH box helicase</fullName>
    </submittedName>
</protein>
<evidence type="ECO:0000313" key="2">
    <source>
        <dbReference type="EMBL" id="MCK0196239.1"/>
    </source>
</evidence>
<name>A0ABT0D8J2_9HYPH</name>
<dbReference type="InterPro" id="IPR010285">
    <property type="entry name" value="DNA_helicase_pif1-like_DEAD"/>
</dbReference>
<dbReference type="EMBL" id="JALKCH010000003">
    <property type="protein sequence ID" value="MCK0196239.1"/>
    <property type="molecule type" value="Genomic_DNA"/>
</dbReference>
<feature type="domain" description="DNA helicase Pif1-like DEAD-box helicase" evidence="1">
    <location>
        <begin position="61"/>
        <end position="192"/>
    </location>
</feature>
<keyword evidence="2" id="KW-0547">Nucleotide-binding</keyword>
<keyword evidence="3" id="KW-1185">Reference proteome</keyword>
<dbReference type="RefSeq" id="WP_247027152.1">
    <property type="nucleotide sequence ID" value="NZ_JALKCH010000003.1"/>
</dbReference>
<dbReference type="SUPFAM" id="SSF52540">
    <property type="entry name" value="P-loop containing nucleoside triphosphate hydrolases"/>
    <property type="match status" value="2"/>
</dbReference>
<dbReference type="CDD" id="cd18809">
    <property type="entry name" value="SF1_C_RecD"/>
    <property type="match status" value="1"/>
</dbReference>
<dbReference type="InterPro" id="IPR027417">
    <property type="entry name" value="P-loop_NTPase"/>
</dbReference>
<keyword evidence="2" id="KW-0378">Hydrolase</keyword>
<dbReference type="PANTHER" id="PTHR47642:SF5">
    <property type="entry name" value="ATP-DEPENDENT DNA HELICASE"/>
    <property type="match status" value="1"/>
</dbReference>
<dbReference type="Gene3D" id="2.30.30.940">
    <property type="match status" value="1"/>
</dbReference>
<keyword evidence="2" id="KW-0347">Helicase</keyword>
<reference evidence="2 3" key="1">
    <citation type="submission" date="2022-04" db="EMBL/GenBank/DDBJ databases">
        <authorList>
            <person name="Grouzdev D.S."/>
            <person name="Pantiukh K.S."/>
            <person name="Krutkina M.S."/>
        </authorList>
    </citation>
    <scope>NUCLEOTIDE SEQUENCE [LARGE SCALE GENOMIC DNA]</scope>
    <source>
        <strain evidence="2 3">6x-1</strain>
    </source>
</reference>
<dbReference type="GO" id="GO:0004386">
    <property type="term" value="F:helicase activity"/>
    <property type="evidence" value="ECO:0007669"/>
    <property type="project" value="UniProtKB-KW"/>
</dbReference>
<dbReference type="PANTHER" id="PTHR47642">
    <property type="entry name" value="ATP-DEPENDENT DNA HELICASE"/>
    <property type="match status" value="1"/>
</dbReference>
<dbReference type="Pfam" id="PF05970">
    <property type="entry name" value="PIF1"/>
    <property type="match status" value="1"/>
</dbReference>
<keyword evidence="2" id="KW-0067">ATP-binding</keyword>
<sequence>MKTPASQPIPDPAARRKAMAIRKAHAQIEAAHAAALEKMPAGVPEDAFAEPLERLKRGTPVVMVLGGAGTGKTTFLQAVRRMGEGRQAFLAPTGVAALQLGGQTIHSFFGLPPRLVDPAEVKPKTARRTLMKKLERLVIDEISMVRADVLDAIDRCLRIVREDDRPFGGVQMVLVGDFLQLPPVVPTVEREMLALLGYDGPFAFDARVLREAEVDRVAFNRVYRQTEEEFVAHLAALRAGRNVQAAIEAINAACHRDHRPGKVPVVLAPTNARVDAYNQRGLDALHDAGRAYGGVSEGEFDIATDRLPVPETLVLKVGARVMAVRNDPARQWVNGSVGTVVGLAADRAYVRFDASGQLCEIEATSWERIRYDWNESGGTIAAKIVGSYSQLPLVPAWAVTVHKAQGLTLEDVRIDLDGGAFAAGQTYVALSRARSMAGLSLARALRASDIRVDRRVVGFTMAFEREAADSE</sequence>
<evidence type="ECO:0000259" key="1">
    <source>
        <dbReference type="Pfam" id="PF05970"/>
    </source>
</evidence>
<dbReference type="Proteomes" id="UP001203284">
    <property type="component" value="Unassembled WGS sequence"/>
</dbReference>
<proteinExistence type="predicted"/>
<accession>A0ABT0D8J2</accession>
<dbReference type="InterPro" id="IPR051055">
    <property type="entry name" value="PIF1_helicase"/>
</dbReference>
<comment type="caution">
    <text evidence="2">The sequence shown here is derived from an EMBL/GenBank/DDBJ whole genome shotgun (WGS) entry which is preliminary data.</text>
</comment>
<evidence type="ECO:0000313" key="3">
    <source>
        <dbReference type="Proteomes" id="UP001203284"/>
    </source>
</evidence>
<dbReference type="Gene3D" id="3.40.50.300">
    <property type="entry name" value="P-loop containing nucleotide triphosphate hydrolases"/>
    <property type="match status" value="2"/>
</dbReference>
<organism evidence="2 3">
    <name type="scientific">Ancylobacter crimeensis</name>
    <dbReference type="NCBI Taxonomy" id="2579147"/>
    <lineage>
        <taxon>Bacteria</taxon>
        <taxon>Pseudomonadati</taxon>
        <taxon>Pseudomonadota</taxon>
        <taxon>Alphaproteobacteria</taxon>
        <taxon>Hyphomicrobiales</taxon>
        <taxon>Xanthobacteraceae</taxon>
        <taxon>Ancylobacter</taxon>
    </lineage>
</organism>